<dbReference type="InterPro" id="IPR003661">
    <property type="entry name" value="HisK_dim/P_dom"/>
</dbReference>
<dbReference type="PROSITE" id="PS50112">
    <property type="entry name" value="PAS"/>
    <property type="match status" value="1"/>
</dbReference>
<dbReference type="NCBIfam" id="TIGR00229">
    <property type="entry name" value="sensory_box"/>
    <property type="match status" value="1"/>
</dbReference>
<dbReference type="SUPFAM" id="SSF55785">
    <property type="entry name" value="PYP-like sensor domain (PAS domain)"/>
    <property type="match status" value="1"/>
</dbReference>
<feature type="modified residue" description="4-aspartylphosphate" evidence="9">
    <location>
        <position position="72"/>
    </location>
</feature>
<feature type="domain" description="PAC" evidence="13">
    <location>
        <begin position="221"/>
        <end position="273"/>
    </location>
</feature>
<dbReference type="InterPro" id="IPR004358">
    <property type="entry name" value="Sig_transdc_His_kin-like_C"/>
</dbReference>
<comment type="catalytic activity">
    <reaction evidence="1">
        <text>ATP + protein L-histidine = ADP + protein N-phospho-L-histidine.</text>
        <dbReference type="EC" id="2.7.13.3"/>
    </reaction>
</comment>
<dbReference type="GO" id="GO:0000155">
    <property type="term" value="F:phosphorelay sensor kinase activity"/>
    <property type="evidence" value="ECO:0007669"/>
    <property type="project" value="InterPro"/>
</dbReference>
<dbReference type="PANTHER" id="PTHR43065:SF10">
    <property type="entry name" value="PEROXIDE STRESS-ACTIVATED HISTIDINE KINASE MAK3"/>
    <property type="match status" value="1"/>
</dbReference>
<keyword evidence="5" id="KW-0547">Nucleotide-binding</keyword>
<keyword evidence="8" id="KW-0902">Two-component regulatory system</keyword>
<evidence type="ECO:0000256" key="5">
    <source>
        <dbReference type="ARBA" id="ARBA00022741"/>
    </source>
</evidence>
<evidence type="ECO:0000256" key="8">
    <source>
        <dbReference type="ARBA" id="ARBA00023012"/>
    </source>
</evidence>
<evidence type="ECO:0000313" key="15">
    <source>
        <dbReference type="Proteomes" id="UP000664795"/>
    </source>
</evidence>
<accession>A0A939GDX8</accession>
<dbReference type="Pfam" id="PF00072">
    <property type="entry name" value="Response_reg"/>
    <property type="match status" value="1"/>
</dbReference>
<keyword evidence="7" id="KW-0067">ATP-binding</keyword>
<evidence type="ECO:0000256" key="9">
    <source>
        <dbReference type="PROSITE-ProRule" id="PRU00169"/>
    </source>
</evidence>
<dbReference type="InterPro" id="IPR003594">
    <property type="entry name" value="HATPase_dom"/>
</dbReference>
<dbReference type="SMART" id="SM00086">
    <property type="entry name" value="PAC"/>
    <property type="match status" value="1"/>
</dbReference>
<keyword evidence="15" id="KW-1185">Reference proteome</keyword>
<dbReference type="InterPro" id="IPR001789">
    <property type="entry name" value="Sig_transdc_resp-reg_receiver"/>
</dbReference>
<name>A0A939GDX8_9BACT</name>
<dbReference type="InterPro" id="IPR036890">
    <property type="entry name" value="HATPase_C_sf"/>
</dbReference>
<sequence>MTTATPDLQIDVIDNQQLVRVLLVEDDEDDYILTRTLMSAPENRNLRLDWVEGYDEALERILANDYDVYLVDYRLGQRTGIELIQEAARAGCHSPMILLTGQDDKSVDYSAMAIGAADYLVKGRIDSQLLGRSIRYALRQAESLAELLEQENKYRSLFERSIDAIFVADQSMHFRDVNPSVEQLLGYTRDELLKMNPARLFDQFDKLREMRFSVREFSQIKDFEAVLVSKQGRKRICLISVWAVEDANGRPVWFQGIVRDITEQKKAQQELIIAEKLTMTGKLARSIAHEVRNPLTNLSLALDQLVDELGEQNEDTQLYTDIIGRNVERIGALITDMLNSSKPRELDRRPQDLNDIVRETLGFVTDRIKLKQMTLETHFSTQDCTANLDREQLRIAFTNIFINAVESMEPEHGRLVVRTMCLDESQVCVIIEDNGGGIPPENLQRLFDPFFTGKQSGMGLGLTATQNIVNSHKGHIDVDSHVGIGTTFRLTFPK</sequence>
<dbReference type="SMART" id="SM00448">
    <property type="entry name" value="REC"/>
    <property type="match status" value="1"/>
</dbReference>
<dbReference type="RefSeq" id="WP_207338603.1">
    <property type="nucleotide sequence ID" value="NZ_JAFMYU010000034.1"/>
</dbReference>
<evidence type="ECO:0000313" key="14">
    <source>
        <dbReference type="EMBL" id="MBO0934638.1"/>
    </source>
</evidence>
<feature type="domain" description="PAS" evidence="12">
    <location>
        <begin position="150"/>
        <end position="193"/>
    </location>
</feature>
<dbReference type="Gene3D" id="3.40.50.2300">
    <property type="match status" value="1"/>
</dbReference>
<evidence type="ECO:0000256" key="4">
    <source>
        <dbReference type="ARBA" id="ARBA00022679"/>
    </source>
</evidence>
<dbReference type="Pfam" id="PF13426">
    <property type="entry name" value="PAS_9"/>
    <property type="match status" value="1"/>
</dbReference>
<keyword evidence="3 9" id="KW-0597">Phosphoprotein</keyword>
<dbReference type="EMBL" id="JAFMYU010000034">
    <property type="protein sequence ID" value="MBO0934638.1"/>
    <property type="molecule type" value="Genomic_DNA"/>
</dbReference>
<dbReference type="PROSITE" id="PS50109">
    <property type="entry name" value="HIS_KIN"/>
    <property type="match status" value="1"/>
</dbReference>
<dbReference type="PROSITE" id="PS50113">
    <property type="entry name" value="PAC"/>
    <property type="match status" value="1"/>
</dbReference>
<dbReference type="Gene3D" id="3.30.450.20">
    <property type="entry name" value="PAS domain"/>
    <property type="match status" value="1"/>
</dbReference>
<dbReference type="CDD" id="cd00082">
    <property type="entry name" value="HisKA"/>
    <property type="match status" value="1"/>
</dbReference>
<gene>
    <name evidence="14" type="ORF">J2I48_26755</name>
</gene>
<protein>
    <recommendedName>
        <fullName evidence="2">histidine kinase</fullName>
        <ecNumber evidence="2">2.7.13.3</ecNumber>
    </recommendedName>
</protein>
<evidence type="ECO:0000256" key="1">
    <source>
        <dbReference type="ARBA" id="ARBA00000085"/>
    </source>
</evidence>
<dbReference type="InterPro" id="IPR035965">
    <property type="entry name" value="PAS-like_dom_sf"/>
</dbReference>
<dbReference type="CDD" id="cd00156">
    <property type="entry name" value="REC"/>
    <property type="match status" value="1"/>
</dbReference>
<evidence type="ECO:0000256" key="2">
    <source>
        <dbReference type="ARBA" id="ARBA00012438"/>
    </source>
</evidence>
<evidence type="ECO:0000259" key="10">
    <source>
        <dbReference type="PROSITE" id="PS50109"/>
    </source>
</evidence>
<dbReference type="InterPro" id="IPR005467">
    <property type="entry name" value="His_kinase_dom"/>
</dbReference>
<evidence type="ECO:0000256" key="6">
    <source>
        <dbReference type="ARBA" id="ARBA00022777"/>
    </source>
</evidence>
<dbReference type="SMART" id="SM00388">
    <property type="entry name" value="HisKA"/>
    <property type="match status" value="1"/>
</dbReference>
<reference evidence="14 15" key="1">
    <citation type="submission" date="2021-03" db="EMBL/GenBank/DDBJ databases">
        <title>Fibrella sp. HMF5036 genome sequencing and assembly.</title>
        <authorList>
            <person name="Kang H."/>
            <person name="Kim H."/>
            <person name="Bae S."/>
            <person name="Joh K."/>
        </authorList>
    </citation>
    <scope>NUCLEOTIDE SEQUENCE [LARGE SCALE GENOMIC DNA]</scope>
    <source>
        <strain evidence="14 15">HMF5036</strain>
    </source>
</reference>
<dbReference type="InterPro" id="IPR001610">
    <property type="entry name" value="PAC"/>
</dbReference>
<dbReference type="SMART" id="SM00387">
    <property type="entry name" value="HATPase_c"/>
    <property type="match status" value="1"/>
</dbReference>
<dbReference type="PANTHER" id="PTHR43065">
    <property type="entry name" value="SENSOR HISTIDINE KINASE"/>
    <property type="match status" value="1"/>
</dbReference>
<dbReference type="Pfam" id="PF00512">
    <property type="entry name" value="HisKA"/>
    <property type="match status" value="1"/>
</dbReference>
<dbReference type="PROSITE" id="PS50110">
    <property type="entry name" value="RESPONSE_REGULATORY"/>
    <property type="match status" value="1"/>
</dbReference>
<evidence type="ECO:0000259" key="12">
    <source>
        <dbReference type="PROSITE" id="PS50112"/>
    </source>
</evidence>
<comment type="caution">
    <text evidence="14">The sequence shown here is derived from an EMBL/GenBank/DDBJ whole genome shotgun (WGS) entry which is preliminary data.</text>
</comment>
<keyword evidence="4" id="KW-0808">Transferase</keyword>
<evidence type="ECO:0000259" key="11">
    <source>
        <dbReference type="PROSITE" id="PS50110"/>
    </source>
</evidence>
<dbReference type="InterPro" id="IPR000700">
    <property type="entry name" value="PAS-assoc_C"/>
</dbReference>
<dbReference type="SMART" id="SM00091">
    <property type="entry name" value="PAS"/>
    <property type="match status" value="1"/>
</dbReference>
<proteinExistence type="predicted"/>
<dbReference type="SUPFAM" id="SSF52172">
    <property type="entry name" value="CheY-like"/>
    <property type="match status" value="1"/>
</dbReference>
<dbReference type="InterPro" id="IPR036097">
    <property type="entry name" value="HisK_dim/P_sf"/>
</dbReference>
<dbReference type="Gene3D" id="3.30.565.10">
    <property type="entry name" value="Histidine kinase-like ATPase, C-terminal domain"/>
    <property type="match status" value="1"/>
</dbReference>
<dbReference type="InterPro" id="IPR011006">
    <property type="entry name" value="CheY-like_superfamily"/>
</dbReference>
<feature type="domain" description="Response regulatory" evidence="11">
    <location>
        <begin position="20"/>
        <end position="137"/>
    </location>
</feature>
<dbReference type="PRINTS" id="PR00344">
    <property type="entry name" value="BCTRLSENSOR"/>
</dbReference>
<dbReference type="EC" id="2.7.13.3" evidence="2"/>
<feature type="domain" description="Histidine kinase" evidence="10">
    <location>
        <begin position="286"/>
        <end position="494"/>
    </location>
</feature>
<dbReference type="Proteomes" id="UP000664795">
    <property type="component" value="Unassembled WGS sequence"/>
</dbReference>
<evidence type="ECO:0000256" key="3">
    <source>
        <dbReference type="ARBA" id="ARBA00022553"/>
    </source>
</evidence>
<dbReference type="InterPro" id="IPR000014">
    <property type="entry name" value="PAS"/>
</dbReference>
<dbReference type="CDD" id="cd00130">
    <property type="entry name" value="PAS"/>
    <property type="match status" value="1"/>
</dbReference>
<dbReference type="SUPFAM" id="SSF47384">
    <property type="entry name" value="Homodimeric domain of signal transducing histidine kinase"/>
    <property type="match status" value="1"/>
</dbReference>
<evidence type="ECO:0000259" key="13">
    <source>
        <dbReference type="PROSITE" id="PS50113"/>
    </source>
</evidence>
<evidence type="ECO:0000256" key="7">
    <source>
        <dbReference type="ARBA" id="ARBA00022840"/>
    </source>
</evidence>
<dbReference type="AlphaFoldDB" id="A0A939GDX8"/>
<keyword evidence="6" id="KW-0418">Kinase</keyword>
<dbReference type="Pfam" id="PF02518">
    <property type="entry name" value="HATPase_c"/>
    <property type="match status" value="1"/>
</dbReference>
<dbReference type="GO" id="GO:0005524">
    <property type="term" value="F:ATP binding"/>
    <property type="evidence" value="ECO:0007669"/>
    <property type="project" value="UniProtKB-KW"/>
</dbReference>
<dbReference type="SUPFAM" id="SSF55874">
    <property type="entry name" value="ATPase domain of HSP90 chaperone/DNA topoisomerase II/histidine kinase"/>
    <property type="match status" value="1"/>
</dbReference>
<organism evidence="14 15">
    <name type="scientific">Fibrella aquatilis</name>
    <dbReference type="NCBI Taxonomy" id="2817059"/>
    <lineage>
        <taxon>Bacteria</taxon>
        <taxon>Pseudomonadati</taxon>
        <taxon>Bacteroidota</taxon>
        <taxon>Cytophagia</taxon>
        <taxon>Cytophagales</taxon>
        <taxon>Spirosomataceae</taxon>
        <taxon>Fibrella</taxon>
    </lineage>
</organism>
<dbReference type="Gene3D" id="1.10.287.130">
    <property type="match status" value="1"/>
</dbReference>